<accession>A0A4R4X4A3</accession>
<gene>
    <name evidence="2" type="ORF">E1294_03905</name>
</gene>
<feature type="compositionally biased region" description="Basic and acidic residues" evidence="1">
    <location>
        <begin position="33"/>
        <end position="50"/>
    </location>
</feature>
<dbReference type="Proteomes" id="UP000294543">
    <property type="component" value="Unassembled WGS sequence"/>
</dbReference>
<keyword evidence="3" id="KW-1185">Reference proteome</keyword>
<feature type="region of interest" description="Disordered" evidence="1">
    <location>
        <begin position="33"/>
        <end position="67"/>
    </location>
</feature>
<name>A0A4R4X4A3_9ACTN</name>
<proteinExistence type="predicted"/>
<evidence type="ECO:0000256" key="1">
    <source>
        <dbReference type="SAM" id="MobiDB-lite"/>
    </source>
</evidence>
<evidence type="ECO:0000313" key="2">
    <source>
        <dbReference type="EMBL" id="TDD25123.1"/>
    </source>
</evidence>
<organism evidence="2 3">
    <name type="scientific">Nonomuraea diastatica</name>
    <dbReference type="NCBI Taxonomy" id="1848329"/>
    <lineage>
        <taxon>Bacteria</taxon>
        <taxon>Bacillati</taxon>
        <taxon>Actinomycetota</taxon>
        <taxon>Actinomycetes</taxon>
        <taxon>Streptosporangiales</taxon>
        <taxon>Streptosporangiaceae</taxon>
        <taxon>Nonomuraea</taxon>
    </lineage>
</organism>
<evidence type="ECO:0000313" key="3">
    <source>
        <dbReference type="Proteomes" id="UP000294543"/>
    </source>
</evidence>
<sequence>MAEIGRMVGRIGLFWPPDAGAVEIGHGGAAALERRRRDRALPHHDRRENTNLRPGVVPARGGGRVTA</sequence>
<reference evidence="2 3" key="1">
    <citation type="submission" date="2019-03" db="EMBL/GenBank/DDBJ databases">
        <title>Draft genome sequences of novel Actinobacteria.</title>
        <authorList>
            <person name="Sahin N."/>
            <person name="Ay H."/>
            <person name="Saygin H."/>
        </authorList>
    </citation>
    <scope>NUCLEOTIDE SEQUENCE [LARGE SCALE GENOMIC DNA]</scope>
    <source>
        <strain evidence="2 3">KC712</strain>
    </source>
</reference>
<dbReference type="RefSeq" id="WP_132504519.1">
    <property type="nucleotide sequence ID" value="NZ_SMKP01000007.1"/>
</dbReference>
<protein>
    <submittedName>
        <fullName evidence="2">Uncharacterized protein</fullName>
    </submittedName>
</protein>
<dbReference type="EMBL" id="SMKP01000007">
    <property type="protein sequence ID" value="TDD25123.1"/>
    <property type="molecule type" value="Genomic_DNA"/>
</dbReference>
<comment type="caution">
    <text evidence="2">The sequence shown here is derived from an EMBL/GenBank/DDBJ whole genome shotgun (WGS) entry which is preliminary data.</text>
</comment>
<dbReference type="AlphaFoldDB" id="A0A4R4X4A3"/>